<feature type="compositionally biased region" description="Basic residues" evidence="1">
    <location>
        <begin position="672"/>
        <end position="688"/>
    </location>
</feature>
<accession>A0AAD6AR07</accession>
<dbReference type="Proteomes" id="UP001219934">
    <property type="component" value="Unassembled WGS sequence"/>
</dbReference>
<dbReference type="Pfam" id="PF15696">
    <property type="entry name" value="RAD51_interact"/>
    <property type="match status" value="1"/>
</dbReference>
<gene>
    <name evidence="3" type="ORF">JOQ06_005009</name>
</gene>
<proteinExistence type="predicted"/>
<feature type="domain" description="RAD51 interacting motif" evidence="2">
    <location>
        <begin position="657"/>
        <end position="682"/>
    </location>
</feature>
<sequence>MDTITEEDISPQTQIELTAPPSPKRPRTNCTMTNDHSGKSRFDFPELLTFRKAISSPSSTTILQENTGLESMAECGDFKDTQLTVTPISRLTTSHTDDAHTGSSEVCVISAEINSKPLLMDEQGSVSETNTLSVYMEDDAGGALAESFTSKETSSHPDCNWLGKSLEDEPPGGCSLQASNDEDGIQVQNSVSQIQAFTFSSSVERVRCQSDCKVEDAPHDTGFCDTWSQSESNQKRGELGFSENILLIEEKAEGCSATSSPDYTDSTLFCSYPEEHPSGILAESVKNEEEILQLHICEKENVAVCEEETKGSDNENATSKSSIPSAAECAEGSIVCYDVVLATNIAIESVSHEAEDFCAVKGEHAAGKMIAKAGSETADHTTDTPLPARISQGPTGADNEASPFSVIDPAIWIETDKEAEEKRRNSESTADVELFASGKVCEMETPLTLCCDVGLSQEMKHTERLATKAAVTGNPAPAEVHVGQPILLLQGSDSLASDVNEEKFEMKKQFDMVLRELNLYFEISLGDLASESRASSPEQVIDITEALKDDTSICKEEHLRSPEGGSYRDTSSDDADEAGSLEMCGGDAVVSRPSGPWDGEQEVPLGSHLGQETSMRPAEKQKDTREMEQKKIMWSPSFGCQPLVDQLSHRQPEQYKRLEPLRTCSRPLRIGLSKRAKTKNLHRPHPYK</sequence>
<organism evidence="3 4">
    <name type="scientific">Pogonophryne albipinna</name>
    <dbReference type="NCBI Taxonomy" id="1090488"/>
    <lineage>
        <taxon>Eukaryota</taxon>
        <taxon>Metazoa</taxon>
        <taxon>Chordata</taxon>
        <taxon>Craniata</taxon>
        <taxon>Vertebrata</taxon>
        <taxon>Euteleostomi</taxon>
        <taxon>Actinopterygii</taxon>
        <taxon>Neopterygii</taxon>
        <taxon>Teleostei</taxon>
        <taxon>Neoteleostei</taxon>
        <taxon>Acanthomorphata</taxon>
        <taxon>Eupercaria</taxon>
        <taxon>Perciformes</taxon>
        <taxon>Notothenioidei</taxon>
        <taxon>Pogonophryne</taxon>
    </lineage>
</organism>
<feature type="region of interest" description="Disordered" evidence="1">
    <location>
        <begin position="1"/>
        <end position="39"/>
    </location>
</feature>
<evidence type="ECO:0000259" key="2">
    <source>
        <dbReference type="Pfam" id="PF15696"/>
    </source>
</evidence>
<feature type="compositionally biased region" description="Basic and acidic residues" evidence="1">
    <location>
        <begin position="617"/>
        <end position="629"/>
    </location>
</feature>
<evidence type="ECO:0000256" key="1">
    <source>
        <dbReference type="SAM" id="MobiDB-lite"/>
    </source>
</evidence>
<dbReference type="EMBL" id="JAPTMU010000017">
    <property type="protein sequence ID" value="KAJ4929401.1"/>
    <property type="molecule type" value="Genomic_DNA"/>
</dbReference>
<dbReference type="AlphaFoldDB" id="A0AAD6AR07"/>
<keyword evidence="4" id="KW-1185">Reference proteome</keyword>
<name>A0AAD6AR07_9TELE</name>
<reference evidence="3" key="1">
    <citation type="submission" date="2022-11" db="EMBL/GenBank/DDBJ databases">
        <title>Chromosome-level genome of Pogonophryne albipinna.</title>
        <authorList>
            <person name="Jo E."/>
        </authorList>
    </citation>
    <scope>NUCLEOTIDE SEQUENCE</scope>
    <source>
        <strain evidence="3">SGF0006</strain>
        <tissue evidence="3">Muscle</tissue>
    </source>
</reference>
<evidence type="ECO:0000313" key="3">
    <source>
        <dbReference type="EMBL" id="KAJ4929401.1"/>
    </source>
</evidence>
<feature type="region of interest" description="Disordered" evidence="1">
    <location>
        <begin position="661"/>
        <end position="688"/>
    </location>
</feature>
<dbReference type="InterPro" id="IPR031419">
    <property type="entry name" value="RAD51_interact"/>
</dbReference>
<dbReference type="PANTHER" id="PTHR39229:SF1">
    <property type="entry name" value="RAD51-ASSOCIATED PROTEIN 2"/>
    <property type="match status" value="1"/>
</dbReference>
<comment type="caution">
    <text evidence="3">The sequence shown here is derived from an EMBL/GenBank/DDBJ whole genome shotgun (WGS) entry which is preliminary data.</text>
</comment>
<feature type="region of interest" description="Disordered" evidence="1">
    <location>
        <begin position="553"/>
        <end position="629"/>
    </location>
</feature>
<evidence type="ECO:0000313" key="4">
    <source>
        <dbReference type="Proteomes" id="UP001219934"/>
    </source>
</evidence>
<dbReference type="PANTHER" id="PTHR39229">
    <property type="entry name" value="MCG1037962"/>
    <property type="match status" value="1"/>
</dbReference>
<dbReference type="GO" id="GO:0032991">
    <property type="term" value="C:protein-containing complex"/>
    <property type="evidence" value="ECO:0007669"/>
    <property type="project" value="TreeGrafter"/>
</dbReference>
<protein>
    <recommendedName>
        <fullName evidence="2">RAD51 interacting motif domain-containing protein</fullName>
    </recommendedName>
</protein>
<dbReference type="InterPro" id="IPR053355">
    <property type="entry name" value="RAD51-associated"/>
</dbReference>